<comment type="caution">
    <text evidence="2">The sequence shown here is derived from an EMBL/GenBank/DDBJ whole genome shotgun (WGS) entry which is preliminary data.</text>
</comment>
<dbReference type="Proteomes" id="UP000588017">
    <property type="component" value="Unassembled WGS sequence"/>
</dbReference>
<sequence>MSGTEAAADRVGKKVNVRPPQDRNTAFGRGPLMGRDGAAQRGQQ</sequence>
<organism evidence="2 3">
    <name type="scientific">Chelatococcus composti</name>
    <dbReference type="NCBI Taxonomy" id="1743235"/>
    <lineage>
        <taxon>Bacteria</taxon>
        <taxon>Pseudomonadati</taxon>
        <taxon>Pseudomonadota</taxon>
        <taxon>Alphaproteobacteria</taxon>
        <taxon>Hyphomicrobiales</taxon>
        <taxon>Chelatococcaceae</taxon>
        <taxon>Chelatococcus</taxon>
    </lineage>
</organism>
<keyword evidence="3" id="KW-1185">Reference proteome</keyword>
<feature type="region of interest" description="Disordered" evidence="1">
    <location>
        <begin position="1"/>
        <end position="44"/>
    </location>
</feature>
<evidence type="ECO:0000313" key="2">
    <source>
        <dbReference type="EMBL" id="MBB6167494.1"/>
    </source>
</evidence>
<gene>
    <name evidence="2" type="ORF">HNQ73_001112</name>
</gene>
<accession>A0A841K9D5</accession>
<dbReference type="AlphaFoldDB" id="A0A841K9D5"/>
<name>A0A841K9D5_9HYPH</name>
<evidence type="ECO:0000313" key="3">
    <source>
        <dbReference type="Proteomes" id="UP000588017"/>
    </source>
</evidence>
<dbReference type="RefSeq" id="WP_276513665.1">
    <property type="nucleotide sequence ID" value="NZ_BMHX01000002.1"/>
</dbReference>
<protein>
    <submittedName>
        <fullName evidence="2">Uncharacterized protein</fullName>
    </submittedName>
</protein>
<reference evidence="2 3" key="1">
    <citation type="submission" date="2020-08" db="EMBL/GenBank/DDBJ databases">
        <title>Genomic Encyclopedia of Type Strains, Phase IV (KMG-IV): sequencing the most valuable type-strain genomes for metagenomic binning, comparative biology and taxonomic classification.</title>
        <authorList>
            <person name="Goeker M."/>
        </authorList>
    </citation>
    <scope>NUCLEOTIDE SEQUENCE [LARGE SCALE GENOMIC DNA]</scope>
    <source>
        <strain evidence="2 3">DSM 101465</strain>
    </source>
</reference>
<evidence type="ECO:0000256" key="1">
    <source>
        <dbReference type="SAM" id="MobiDB-lite"/>
    </source>
</evidence>
<proteinExistence type="predicted"/>
<dbReference type="EMBL" id="JACHEH010000002">
    <property type="protein sequence ID" value="MBB6167494.1"/>
    <property type="molecule type" value="Genomic_DNA"/>
</dbReference>